<gene>
    <name evidence="1" type="ORF">EVA_04490</name>
</gene>
<comment type="caution">
    <text evidence="1">The sequence shown here is derived from an EMBL/GenBank/DDBJ whole genome shotgun (WGS) entry which is preliminary data.</text>
</comment>
<name>J9GIL3_9ZZZZ</name>
<dbReference type="EMBL" id="AMCI01000885">
    <property type="protein sequence ID" value="EJX07432.1"/>
    <property type="molecule type" value="Genomic_DNA"/>
</dbReference>
<reference evidence="1" key="1">
    <citation type="journal article" date="2012" name="PLoS ONE">
        <title>Gene sets for utilization of primary and secondary nutrition supplies in the distal gut of endangered iberian lynx.</title>
        <authorList>
            <person name="Alcaide M."/>
            <person name="Messina E."/>
            <person name="Richter M."/>
            <person name="Bargiela R."/>
            <person name="Peplies J."/>
            <person name="Huws S.A."/>
            <person name="Newbold C.J."/>
            <person name="Golyshin P.N."/>
            <person name="Simon M.A."/>
            <person name="Lopez G."/>
            <person name="Yakimov M.M."/>
            <person name="Ferrer M."/>
        </authorList>
    </citation>
    <scope>NUCLEOTIDE SEQUENCE</scope>
</reference>
<sequence length="64" mass="7202">MEITPQTMAFIEAHANDDPRALALQAAKYPEVDMPLAVRQLAARQLAARKIPSWHRTAGLWYPC</sequence>
<dbReference type="AlphaFoldDB" id="J9GIL3"/>
<organism evidence="1">
    <name type="scientific">gut metagenome</name>
    <dbReference type="NCBI Taxonomy" id="749906"/>
    <lineage>
        <taxon>unclassified sequences</taxon>
        <taxon>metagenomes</taxon>
        <taxon>organismal metagenomes</taxon>
    </lineage>
</organism>
<feature type="non-terminal residue" evidence="1">
    <location>
        <position position="64"/>
    </location>
</feature>
<evidence type="ECO:0000313" key="1">
    <source>
        <dbReference type="EMBL" id="EJX07432.1"/>
    </source>
</evidence>
<proteinExistence type="predicted"/>
<accession>J9GIL3</accession>
<dbReference type="Gene3D" id="1.10.10.1110">
    <property type="entry name" value="Methyltransferase PG1098, N-terminal domain"/>
    <property type="match status" value="1"/>
</dbReference>
<protein>
    <submittedName>
        <fullName evidence="1">Uncharacterized protein</fullName>
    </submittedName>
</protein>